<dbReference type="Proteomes" id="UP001229081">
    <property type="component" value="Unassembled WGS sequence"/>
</dbReference>
<feature type="transmembrane region" description="Helical" evidence="1">
    <location>
        <begin position="118"/>
        <end position="140"/>
    </location>
</feature>
<dbReference type="EMBL" id="JAUFSA010000004">
    <property type="protein sequence ID" value="MDP7739314.1"/>
    <property type="molecule type" value="Genomic_DNA"/>
</dbReference>
<dbReference type="InterPro" id="IPR010699">
    <property type="entry name" value="DUF1275"/>
</dbReference>
<evidence type="ECO:0000313" key="3">
    <source>
        <dbReference type="Proteomes" id="UP001229081"/>
    </source>
</evidence>
<proteinExistence type="predicted"/>
<dbReference type="PANTHER" id="PTHR37314">
    <property type="entry name" value="SLR0142 PROTEIN"/>
    <property type="match status" value="1"/>
</dbReference>
<gene>
    <name evidence="2" type="ORF">QXL92_31770</name>
</gene>
<dbReference type="RefSeq" id="WP_133437221.1">
    <property type="nucleotide sequence ID" value="NZ_JAUFSA010000004.1"/>
</dbReference>
<feature type="transmembrane region" description="Helical" evidence="1">
    <location>
        <begin position="175"/>
        <end position="198"/>
    </location>
</feature>
<dbReference type="Pfam" id="PF06912">
    <property type="entry name" value="DUF1275"/>
    <property type="match status" value="1"/>
</dbReference>
<organism evidence="2 3">
    <name type="scientific">Mycobacterium paragordonae</name>
    <dbReference type="NCBI Taxonomy" id="1389713"/>
    <lineage>
        <taxon>Bacteria</taxon>
        <taxon>Bacillati</taxon>
        <taxon>Actinomycetota</taxon>
        <taxon>Actinomycetes</taxon>
        <taxon>Mycobacteriales</taxon>
        <taxon>Mycobacteriaceae</taxon>
        <taxon>Mycobacterium</taxon>
    </lineage>
</organism>
<evidence type="ECO:0000256" key="1">
    <source>
        <dbReference type="SAM" id="Phobius"/>
    </source>
</evidence>
<protein>
    <submittedName>
        <fullName evidence="2">YoaK family protein</fullName>
    </submittedName>
</protein>
<feature type="transmembrane region" description="Helical" evidence="1">
    <location>
        <begin position="94"/>
        <end position="112"/>
    </location>
</feature>
<keyword evidence="1" id="KW-0812">Transmembrane</keyword>
<dbReference type="AlphaFoldDB" id="A0AAJ1SH75"/>
<keyword evidence="1" id="KW-0472">Membrane</keyword>
<dbReference type="PANTHER" id="PTHR37314:SF4">
    <property type="entry name" value="UPF0700 TRANSMEMBRANE PROTEIN YOAK"/>
    <property type="match status" value="1"/>
</dbReference>
<name>A0AAJ1SH75_9MYCO</name>
<feature type="transmembrane region" description="Helical" evidence="1">
    <location>
        <begin position="204"/>
        <end position="221"/>
    </location>
</feature>
<feature type="transmembrane region" description="Helical" evidence="1">
    <location>
        <begin position="60"/>
        <end position="82"/>
    </location>
</feature>
<feature type="transmembrane region" description="Helical" evidence="1">
    <location>
        <begin position="16"/>
        <end position="40"/>
    </location>
</feature>
<keyword evidence="1" id="KW-1133">Transmembrane helix</keyword>
<evidence type="ECO:0000313" key="2">
    <source>
        <dbReference type="EMBL" id="MDP7739314.1"/>
    </source>
</evidence>
<accession>A0AAJ1SH75</accession>
<reference evidence="2" key="1">
    <citation type="submission" date="2023-06" db="EMBL/GenBank/DDBJ databases">
        <title>Identification of two novel mycobacterium reveal diversities and complexities of Mycobacterium gordonae clade.</title>
        <authorList>
            <person name="Matsumoto Y."/>
            <person name="Nakamura S."/>
            <person name="Motooka D."/>
            <person name="Fukushima K."/>
        </authorList>
    </citation>
    <scope>NUCLEOTIDE SEQUENCE</scope>
    <source>
        <strain evidence="2">TY812</strain>
    </source>
</reference>
<sequence length="229" mass="24107">MRPRAVGDVFSREARLSWILAAVAGLIGAAAFTHSAGYFVTFMTGNSERAVLGVFRNEQWLSITAGLLLVSFVTGVVIASLCRRHLWLNHPHGPTVLAAAFLVLAAVVDVQVDGWSTTNVSFVPVLFVAFGIGALNTSFVSNGEVSIPLSYATGTLVKLGQGIERHLSGGRATDWLGYFLLWGSFIAGAATGGGISLIVSGSQMLAAAAAVCVLTSAYTHFHADRRALR</sequence>
<comment type="caution">
    <text evidence="2">The sequence shown here is derived from an EMBL/GenBank/DDBJ whole genome shotgun (WGS) entry which is preliminary data.</text>
</comment>